<name>A0A6H5IQZ5_9HYME</name>
<reference evidence="2 3" key="1">
    <citation type="submission" date="2020-02" db="EMBL/GenBank/DDBJ databases">
        <authorList>
            <person name="Ferguson B K."/>
        </authorList>
    </citation>
    <scope>NUCLEOTIDE SEQUENCE [LARGE SCALE GENOMIC DNA]</scope>
</reference>
<dbReference type="Pfam" id="PF00069">
    <property type="entry name" value="Pkinase"/>
    <property type="match status" value="1"/>
</dbReference>
<dbReference type="SUPFAM" id="SSF56112">
    <property type="entry name" value="Protein kinase-like (PK-like)"/>
    <property type="match status" value="1"/>
</dbReference>
<sequence>MVCGKTLRLPGEMLKTSTPARITDPASLLHRLRAIFHRLQPVPASRHCKPHVFVFQDLRDCDYVLLRDDKISKALVNIPFTGRWKMLERTEKIFKLSIRGKAVTVSIDRLKPAYVMGDNVSATSVDNPDLDTTSDISCASQLSSSTDNRITRHFQIPVKPACDRIDRSTLSIQVSLKDGELDNLPYDFHCATVQGHIEDRKCPFLYDIEDATKTLSEQHSQRCGTDRWMSPEIARMDKNPYTFLSDVYAFGAVLFELMAGELPHSNFNDVEMIMRMVGRGHLSLDLTKLHSDTPQTLRELIHNCIKFYSYKRPYIYSFFPFNLFENAEKFNDRVRKNVHFAEDTAEETKHNQSEDNGYSEMKDIFEKKKATQLEMADGIEQLRDQMSDLIELQIIVGKSLQSLLEAQCNTQRKFDILNNTLTTLLLEDRQRREEPDLPGILRNKFLSHQK</sequence>
<keyword evidence="3" id="KW-1185">Reference proteome</keyword>
<dbReference type="PANTHER" id="PTHR38681:SF1">
    <property type="entry name" value="RETROVIRUS-RELATED POL POLYPROTEIN FROM TRANSPOSON 412-LIKE PROTEIN"/>
    <property type="match status" value="1"/>
</dbReference>
<dbReference type="OrthoDB" id="6279146at2759"/>
<dbReference type="GO" id="GO:0005524">
    <property type="term" value="F:ATP binding"/>
    <property type="evidence" value="ECO:0007669"/>
    <property type="project" value="InterPro"/>
</dbReference>
<protein>
    <recommendedName>
        <fullName evidence="1">Protein kinase domain-containing protein</fullName>
    </recommendedName>
</protein>
<dbReference type="AlphaFoldDB" id="A0A6H5IQZ5"/>
<dbReference type="PANTHER" id="PTHR38681">
    <property type="entry name" value="RETROVIRUS-RELATED POL POLYPROTEIN FROM TRANSPOSON 412-LIKE PROTEIN-RELATED"/>
    <property type="match status" value="1"/>
</dbReference>
<dbReference type="SMART" id="SM00220">
    <property type="entry name" value="S_TKc"/>
    <property type="match status" value="1"/>
</dbReference>
<dbReference type="PROSITE" id="PS50011">
    <property type="entry name" value="PROTEIN_KINASE_DOM"/>
    <property type="match status" value="1"/>
</dbReference>
<evidence type="ECO:0000259" key="1">
    <source>
        <dbReference type="PROSITE" id="PS50011"/>
    </source>
</evidence>
<organism evidence="2 3">
    <name type="scientific">Trichogramma brassicae</name>
    <dbReference type="NCBI Taxonomy" id="86971"/>
    <lineage>
        <taxon>Eukaryota</taxon>
        <taxon>Metazoa</taxon>
        <taxon>Ecdysozoa</taxon>
        <taxon>Arthropoda</taxon>
        <taxon>Hexapoda</taxon>
        <taxon>Insecta</taxon>
        <taxon>Pterygota</taxon>
        <taxon>Neoptera</taxon>
        <taxon>Endopterygota</taxon>
        <taxon>Hymenoptera</taxon>
        <taxon>Apocrita</taxon>
        <taxon>Proctotrupomorpha</taxon>
        <taxon>Chalcidoidea</taxon>
        <taxon>Trichogrammatidae</taxon>
        <taxon>Trichogramma</taxon>
    </lineage>
</organism>
<evidence type="ECO:0000313" key="3">
    <source>
        <dbReference type="Proteomes" id="UP000479190"/>
    </source>
</evidence>
<dbReference type="EMBL" id="CADCXV010000949">
    <property type="protein sequence ID" value="CAB0039275.1"/>
    <property type="molecule type" value="Genomic_DNA"/>
</dbReference>
<dbReference type="InterPro" id="IPR000719">
    <property type="entry name" value="Prot_kinase_dom"/>
</dbReference>
<dbReference type="GO" id="GO:0004672">
    <property type="term" value="F:protein kinase activity"/>
    <property type="evidence" value="ECO:0007669"/>
    <property type="project" value="InterPro"/>
</dbReference>
<feature type="domain" description="Protein kinase" evidence="1">
    <location>
        <begin position="1"/>
        <end position="324"/>
    </location>
</feature>
<evidence type="ECO:0000313" key="2">
    <source>
        <dbReference type="EMBL" id="CAB0039275.1"/>
    </source>
</evidence>
<dbReference type="InterPro" id="IPR011009">
    <property type="entry name" value="Kinase-like_dom_sf"/>
</dbReference>
<proteinExistence type="predicted"/>
<gene>
    <name evidence="2" type="ORF">TBRA_LOCUS11024</name>
</gene>
<dbReference type="Gene3D" id="1.10.510.10">
    <property type="entry name" value="Transferase(Phosphotransferase) domain 1"/>
    <property type="match status" value="1"/>
</dbReference>
<accession>A0A6H5IQZ5</accession>
<dbReference type="Proteomes" id="UP000479190">
    <property type="component" value="Unassembled WGS sequence"/>
</dbReference>